<evidence type="ECO:0000259" key="1">
    <source>
        <dbReference type="Pfam" id="PF01471"/>
    </source>
</evidence>
<dbReference type="InterPro" id="IPR007921">
    <property type="entry name" value="CHAP_dom"/>
</dbReference>
<dbReference type="SUPFAM" id="SSF47090">
    <property type="entry name" value="PGBD-like"/>
    <property type="match status" value="1"/>
</dbReference>
<dbReference type="Pfam" id="PF05257">
    <property type="entry name" value="CHAP"/>
    <property type="match status" value="1"/>
</dbReference>
<evidence type="ECO:0000313" key="4">
    <source>
        <dbReference type="Proteomes" id="UP000317940"/>
    </source>
</evidence>
<evidence type="ECO:0000313" key="3">
    <source>
        <dbReference type="EMBL" id="TWF99901.1"/>
    </source>
</evidence>
<reference evidence="3 4" key="1">
    <citation type="submission" date="2019-06" db="EMBL/GenBank/DDBJ databases">
        <title>Sequencing the genomes of 1000 actinobacteria strains.</title>
        <authorList>
            <person name="Klenk H.-P."/>
        </authorList>
    </citation>
    <scope>NUCLEOTIDE SEQUENCE [LARGE SCALE GENOMIC DNA]</scope>
    <source>
        <strain evidence="3 4">DSM 44826</strain>
    </source>
</reference>
<dbReference type="InterPro" id="IPR036365">
    <property type="entry name" value="PGBD-like_sf"/>
</dbReference>
<accession>A0A561UKK3</accession>
<organism evidence="3 4">
    <name type="scientific">Kitasatospora viridis</name>
    <dbReference type="NCBI Taxonomy" id="281105"/>
    <lineage>
        <taxon>Bacteria</taxon>
        <taxon>Bacillati</taxon>
        <taxon>Actinomycetota</taxon>
        <taxon>Actinomycetes</taxon>
        <taxon>Kitasatosporales</taxon>
        <taxon>Streptomycetaceae</taxon>
        <taxon>Kitasatospora</taxon>
    </lineage>
</organism>
<feature type="domain" description="Peptidoglycan binding-like" evidence="1">
    <location>
        <begin position="182"/>
        <end position="240"/>
    </location>
</feature>
<evidence type="ECO:0000259" key="2">
    <source>
        <dbReference type="Pfam" id="PF05257"/>
    </source>
</evidence>
<dbReference type="Pfam" id="PF01471">
    <property type="entry name" value="PG_binding_1"/>
    <property type="match status" value="1"/>
</dbReference>
<dbReference type="AlphaFoldDB" id="A0A561UKK3"/>
<protein>
    <submittedName>
        <fullName evidence="3">Putative peptidoglycan binding protein</fullName>
    </submittedName>
</protein>
<feature type="domain" description="Peptidase C51" evidence="2">
    <location>
        <begin position="38"/>
        <end position="127"/>
    </location>
</feature>
<dbReference type="Gene3D" id="1.10.101.10">
    <property type="entry name" value="PGBD-like superfamily/PGBD"/>
    <property type="match status" value="1"/>
</dbReference>
<proteinExistence type="predicted"/>
<keyword evidence="4" id="KW-1185">Reference proteome</keyword>
<dbReference type="EMBL" id="VIWT01000001">
    <property type="protein sequence ID" value="TWF99901.1"/>
    <property type="molecule type" value="Genomic_DNA"/>
</dbReference>
<dbReference type="InterPro" id="IPR002477">
    <property type="entry name" value="Peptidoglycan-bd-like"/>
</dbReference>
<dbReference type="RefSeq" id="WP_170304953.1">
    <property type="nucleotide sequence ID" value="NZ_BAAAMZ010000021.1"/>
</dbReference>
<dbReference type="Proteomes" id="UP000317940">
    <property type="component" value="Unassembled WGS sequence"/>
</dbReference>
<name>A0A561UKK3_9ACTN</name>
<dbReference type="InterPro" id="IPR036366">
    <property type="entry name" value="PGBDSf"/>
</dbReference>
<sequence length="247" mass="26598">MSLDSMIQTAEQSLGLSGRPNALTNDYASREGQEYAAAPWCDEAVTEWARQSGNFAAVCPSSQDYAYTVAHAQAFADAGQWHSGIDGIQAGDIAFFNWEGNLTVAGIEHVGVVTGTSGAYALTIEGNTGDVCARRVRGANVIVGYGRPPYASAVPALAPAPLPGGPEWPGEYLRLQSSMEHDDNVRTWQQHMHDRGWSIAVDGWYGQQSDSICRQFQQDSTAHGWPLAVDGVVGPATWDATWRRPVS</sequence>
<gene>
    <name evidence="3" type="ORF">FHX73_113761</name>
</gene>
<comment type="caution">
    <text evidence="3">The sequence shown here is derived from an EMBL/GenBank/DDBJ whole genome shotgun (WGS) entry which is preliminary data.</text>
</comment>